<evidence type="ECO:0000256" key="2">
    <source>
        <dbReference type="SAM" id="MobiDB-lite"/>
    </source>
</evidence>
<dbReference type="Pfam" id="PF03372">
    <property type="entry name" value="Exo_endo_phos"/>
    <property type="match status" value="1"/>
</dbReference>
<dbReference type="InterPro" id="IPR036691">
    <property type="entry name" value="Endo/exonu/phosph_ase_sf"/>
</dbReference>
<feature type="region of interest" description="Disordered" evidence="2">
    <location>
        <begin position="2738"/>
        <end position="2761"/>
    </location>
</feature>
<organism evidence="5 6">
    <name type="scientific">Cymbomonas tetramitiformis</name>
    <dbReference type="NCBI Taxonomy" id="36881"/>
    <lineage>
        <taxon>Eukaryota</taxon>
        <taxon>Viridiplantae</taxon>
        <taxon>Chlorophyta</taxon>
        <taxon>Pyramimonadophyceae</taxon>
        <taxon>Pyramimonadales</taxon>
        <taxon>Pyramimonadaceae</taxon>
        <taxon>Cymbomonas</taxon>
    </lineage>
</organism>
<evidence type="ECO:0000259" key="3">
    <source>
        <dbReference type="PROSITE" id="PS50878"/>
    </source>
</evidence>
<dbReference type="InterPro" id="IPR002156">
    <property type="entry name" value="RNaseH_domain"/>
</dbReference>
<dbReference type="SUPFAM" id="SSF56219">
    <property type="entry name" value="DNase I-like"/>
    <property type="match status" value="1"/>
</dbReference>
<dbReference type="SUPFAM" id="SSF53098">
    <property type="entry name" value="Ribonuclease H-like"/>
    <property type="match status" value="1"/>
</dbReference>
<comment type="caution">
    <text evidence="5">The sequence shown here is derived from an EMBL/GenBank/DDBJ whole genome shotgun (WGS) entry which is preliminary data.</text>
</comment>
<feature type="compositionally biased region" description="Polar residues" evidence="2">
    <location>
        <begin position="704"/>
        <end position="716"/>
    </location>
</feature>
<protein>
    <recommendedName>
        <fullName evidence="7">Reverse transcriptase domain-containing protein</fullName>
    </recommendedName>
</protein>
<dbReference type="InterPro" id="IPR005135">
    <property type="entry name" value="Endo/exonuclease/phosphatase"/>
</dbReference>
<dbReference type="Pfam" id="PF00075">
    <property type="entry name" value="RNase_H"/>
    <property type="match status" value="1"/>
</dbReference>
<feature type="compositionally biased region" description="Basic and acidic residues" evidence="2">
    <location>
        <begin position="725"/>
        <end position="736"/>
    </location>
</feature>
<dbReference type="InterPro" id="IPR022035">
    <property type="entry name" value="PCIF1_WW"/>
</dbReference>
<feature type="compositionally biased region" description="Basic and acidic residues" evidence="2">
    <location>
        <begin position="766"/>
        <end position="794"/>
    </location>
</feature>
<gene>
    <name evidence="5" type="ORF">CYMTET_53672</name>
</gene>
<keyword evidence="1" id="KW-0175">Coiled coil</keyword>
<feature type="region of interest" description="Disordered" evidence="2">
    <location>
        <begin position="2990"/>
        <end position="3014"/>
    </location>
</feature>
<evidence type="ECO:0000256" key="1">
    <source>
        <dbReference type="SAM" id="Coils"/>
    </source>
</evidence>
<evidence type="ECO:0000313" key="6">
    <source>
        <dbReference type="Proteomes" id="UP001190700"/>
    </source>
</evidence>
<feature type="domain" description="RNase H type-1" evidence="4">
    <location>
        <begin position="2762"/>
        <end position="2912"/>
    </location>
</feature>
<name>A0AAE0BI93_9CHLO</name>
<dbReference type="SUPFAM" id="SSF54001">
    <property type="entry name" value="Cysteine proteinases"/>
    <property type="match status" value="1"/>
</dbReference>
<dbReference type="InterPro" id="IPR000477">
    <property type="entry name" value="RT_dom"/>
</dbReference>
<keyword evidence="6" id="KW-1185">Reference proteome</keyword>
<dbReference type="SUPFAM" id="SSF56672">
    <property type="entry name" value="DNA/RNA polymerases"/>
    <property type="match status" value="1"/>
</dbReference>
<feature type="compositionally biased region" description="Basic and acidic residues" evidence="2">
    <location>
        <begin position="2307"/>
        <end position="2322"/>
    </location>
</feature>
<dbReference type="Pfam" id="PF12237">
    <property type="entry name" value="PCIF1_WW"/>
    <property type="match status" value="1"/>
</dbReference>
<reference evidence="5 6" key="1">
    <citation type="journal article" date="2015" name="Genome Biol. Evol.">
        <title>Comparative Genomics of a Bacterivorous Green Alga Reveals Evolutionary Causalities and Consequences of Phago-Mixotrophic Mode of Nutrition.</title>
        <authorList>
            <person name="Burns J.A."/>
            <person name="Paasch A."/>
            <person name="Narechania A."/>
            <person name="Kim E."/>
        </authorList>
    </citation>
    <scope>NUCLEOTIDE SEQUENCE [LARGE SCALE GENOMIC DNA]</scope>
    <source>
        <strain evidence="5 6">PLY_AMNH</strain>
    </source>
</reference>
<dbReference type="InterPro" id="IPR012337">
    <property type="entry name" value="RNaseH-like_sf"/>
</dbReference>
<feature type="region of interest" description="Disordered" evidence="2">
    <location>
        <begin position="2672"/>
        <end position="2691"/>
    </location>
</feature>
<dbReference type="Gene3D" id="3.30.420.10">
    <property type="entry name" value="Ribonuclease H-like superfamily/Ribonuclease H"/>
    <property type="match status" value="1"/>
</dbReference>
<dbReference type="Gene3D" id="3.40.395.10">
    <property type="entry name" value="Adenoviral Proteinase, Chain A"/>
    <property type="match status" value="1"/>
</dbReference>
<feature type="domain" description="Reverse transcriptase" evidence="3">
    <location>
        <begin position="1413"/>
        <end position="1707"/>
    </location>
</feature>
<dbReference type="Gene3D" id="3.60.10.10">
    <property type="entry name" value="Endonuclease/exonuclease/phosphatase"/>
    <property type="match status" value="1"/>
</dbReference>
<feature type="region of interest" description="Disordered" evidence="2">
    <location>
        <begin position="2301"/>
        <end position="2322"/>
    </location>
</feature>
<accession>A0AAE0BI93</accession>
<feature type="compositionally biased region" description="Basic and acidic residues" evidence="2">
    <location>
        <begin position="2672"/>
        <end position="2683"/>
    </location>
</feature>
<feature type="region of interest" description="Disordered" evidence="2">
    <location>
        <begin position="3050"/>
        <end position="3076"/>
    </location>
</feature>
<dbReference type="EMBL" id="LGRX02035142">
    <property type="protein sequence ID" value="KAK3236172.1"/>
    <property type="molecule type" value="Genomic_DNA"/>
</dbReference>
<feature type="coiled-coil region" evidence="1">
    <location>
        <begin position="3132"/>
        <end position="3162"/>
    </location>
</feature>
<feature type="compositionally biased region" description="Basic and acidic residues" evidence="2">
    <location>
        <begin position="673"/>
        <end position="684"/>
    </location>
</feature>
<dbReference type="PANTHER" id="PTHR19446">
    <property type="entry name" value="REVERSE TRANSCRIPTASES"/>
    <property type="match status" value="1"/>
</dbReference>
<dbReference type="Proteomes" id="UP001190700">
    <property type="component" value="Unassembled WGS sequence"/>
</dbReference>
<sequence>MAQQQEEAQEEWRALQEMVQDQEAAQKEVYQVKEWRKSSREKILTATQEKPEKYMQHLKGRGRHMGNGQGVMRWVQRTKYDRPQLVRSRQAVRQATEDKNQNEWKRRHGEMRRMTGEMRRMAKMEGARLMTMHVTLDALSMLVDRTREAQQVIKTPQQKATQRHSNELVDTIGEGTAVTHEETLDTGLSQQEAVKEKGMGKDATAPRQPSHIGGGTHPAKGMEGHYPKNSVTQGIFTEDGKLNMYQVDLALEKLEENPPGSTTIQKILRLLRGNDGRFLEMIKGKVTNGGGTQIPVIGNGHWLLLMIGVCGTGNNRTLQAYVYDSMGAEKQTRKKTALRQMGMTEELQTTISGWAKDNKEAMGCQEARATLMYDKHQYDAHNCGVWVIYIAELWQQWLQQRNGTWVQHVYTNTLQTSRCVVLHTTEIANRCRDKFRPMVREAIMRENTLHTEQDTGEVELIEDVRIKKTGTQEEQVRGPCAADAFMRGMARDYTREQVENMMRQQGVGIQTIMGVDEALRALRQETDTLISETMEKLKTDGRTQIAIKDKEKWVMVMFTMTHRDMQAHVWLPVGGIAKQDELLIALDVWTLLREAYDLQKVNYSGLTTHSTPPEWEKFSQGEQAVRVAGSWKYWHVDGKPGHFKLGIRNTAQAHGELRETWPMTGQATGPTEEDTKRDEGRIDGSRGLTMEKQATGEATEEKSTNPTDRLVQTTLQFCPESAEQANERLKKEERTVVRKKLRPPTSTKRNPPTDTPINERDNEEAEGSHGDIRAPSRPNKENSEEVKGSPEARKYWGGGMPKTEDLDGEKMTDGQQYTVTFLTWNIQGSRHSLYELEEQMERWDIDVAVITETKTANDEIKRHFRDSLRSNICTSAPGRGDAKEENQTAGLAVILRGEHAKPHNYTEVKVPHLQGVLTHTMLHFPGQKYIHLIGVYYPVEGKETASEEGYQEERTRSEARKGIREYVQMVTSASEGNEDETVLVCGDLNATTGEPRNSRDREWNKVLDATGLTDVGGTRETTLTWHNRRNIDRMLASRAEQKYYTQPTQRELTEFHTSDHKMICTAQMDLKAWGTHRPTAQLQRRAKADRLRLPLTEKEGATLRQVLDTAYTRELQDELQDAIDMIKMSTTKGHKRKTINYAGEVVARILGTAKEEAVQNTNLPKSAAPPEEKHRLHLPKTLRKERDGHLRERNRCMLNMSLWKKDIEARECVPEETRKADFDNRTEEMREWEQWEREQKKIAAKEARKCITEHEANRKQKTRIKMREMYWNNIKHYHKKIYRQEVENGSAPAAIIQAIETRHGKLVVGQQKVAQAMGEHMAWSAPYKMREPERGLAGTPPWLDRKYKNYMQQDKCERPDQTKINLRVDGEAYWQAVRKMKTNKAAGPMGVQNEILKQMPDRFHEQLCELMQLMWENRHTPLPWKKGYFCFHHKQGDVTQQKNYRPIALLDCLFELYTAVLTKMLADFCEINGMLSQAQEGSREKHNTMRQLTRITNAIEDANLSKQELHATYIDFENAYGSVDHEKLIATLRHLGVPTQLTEAIKDILGEEEGNSIQMRAKVGEQVSEEVPIRRGILQGDSMSPLLFILYLEPLLRWLEVGNHGYRHKYVTDEELRGELRTSSGAFVDDLIILTRLMSGMEQQLKKLAAFGDWSGLRINKDKSKITGVEHGNRNIRESKHKGIKCGSQTLKVLKAGETYKYLGVLLNMLGTWKEEKTKSLRELKRRIDALLATPLTQKQKEYSLKSAVLGKFRYGLHLGIYTHGEIQKVENQLGAALKRIYGLPANGTPNELNTEEKAEYGLGLQSLQAIYAQEVYSGLAEAVQSEEDKGVQMGYGKRERNLQNRQRMSQVSRSTAGLLEKHFGERGHYSNRGKLRMGLQTHTNTMRKMNALNEYGVHVKGVGTHMQELAKETLPIMKQLENARRVYTDAEMEGTTRTTKYLRRMDKEYRDPQEQPMTTGTEKLGTVNVIKETKTEQATKGINFTKLLTLFRNYPDLKDLTTADGKKALPITALKATGGRAHDNKTAQKIAQGMLHLYPYICGAQPNNIKAPGDHWDHEWNRKLKPEYVQPRKTGDLEKYTRSTKAMSEIGNWPTQIKALHEAGNSLRDIIQMVSMYPLANQKKHFVEAGVEWTEQERETLGIGVDQEWEEDDMMGEWNPQANATERPMQPNESKWARQEDLMEAPDREGTYVPTRILASRQYLNNYADPDSKVIQYETQWTDSEGNVLSTWSTEETIRKHMPEHNPTGNRRWDELVGEWENTKQGERTEPEPASEILAGKPRSEQRYWRKVTHLMITTGETNPDQDIKHTPNTKDRQLRTEGDTTYCYEPNGGLIGTLSTAKVRELYDRYAKEVGDGAVRRPTGEQLAKRLKLKLEHKIHVDTFEEEIAQLLIRYSSKAEMKHRKRNLQNHWTLPPEMMEAVQAATGARTEVFASPLNVHKNTKTYYSQYPRDYVFGAAGSAWEAQWEQLGAYQFNPEYTAEDLHRALKKAINATKTAEPVLGVGIYPTYAKSPYRKLLNKHMGYRVHELLEVKEGQFTFLPPDHWMQGNLQTPKQCNWNMRILVVANAAGWRKFCPNAVRTHDIFSEALLRCPQSKVRTVGRACYIHRPLTLRDTDRQPRSISDWEKDCVIDPSPWTSHELPGLRALPGEQLENHIEEIIDRWMEDRGREGEHRGGDRGPRPSTMDVLGANTTWSREEISRDALRRWALQFTNSDAGEGDTEGDQWLQWERVEVEEVEPQSESQWDKNGKGYPEPDRRFNRNEMVYTDGSQRKVKRENGEQEEVTAAGVWDPRGGQNAEYMQRWQGSCQTVNRAELTAIYMGLMLEANTGNTEVNICTDSLTSLYQIQNMKRRPHALEKHTHRDILWKIMKQIQMLNGEGTKVALYKVKAHVGIHGNEKADEVARKACVEGEYGLNHDNTDTVKLLAICKATGRQLEGHQAVLNHVTKRVREAKMTGETNIIQRLKRKLETGPEEWETKRQRIERMEAERERRNGELEEPGVEEGNGGDTWSEELDMQQTQEEETEILQMEREEEALIEAQGVWATPQEGDGSMHLPTGEGEGTHKQEEDGGVEEEEMRLIQEEEMTLAREQRVQRCEMGMPLHNVEEPPDAQQHAKPQETRDIHMGTQQGEEDELAAMAQQQEEAQEELVTIHEMAQQQAVAQRGARLAGEWRRASMGKIRVAVQETPEKYMQHLKGDTAMHKLSNEYWKKGNEYLNEHDGVSYALPMY</sequence>
<proteinExistence type="predicted"/>
<feature type="region of interest" description="Disordered" evidence="2">
    <location>
        <begin position="657"/>
        <end position="809"/>
    </location>
</feature>
<dbReference type="GO" id="GO:0004523">
    <property type="term" value="F:RNA-DNA hybrid ribonuclease activity"/>
    <property type="evidence" value="ECO:0007669"/>
    <property type="project" value="InterPro"/>
</dbReference>
<dbReference type="InterPro" id="IPR043502">
    <property type="entry name" value="DNA/RNA_pol_sf"/>
</dbReference>
<dbReference type="InterPro" id="IPR036397">
    <property type="entry name" value="RNaseH_sf"/>
</dbReference>
<dbReference type="InterPro" id="IPR038765">
    <property type="entry name" value="Papain-like_cys_pep_sf"/>
</dbReference>
<dbReference type="GO" id="GO:0003676">
    <property type="term" value="F:nucleic acid binding"/>
    <property type="evidence" value="ECO:0007669"/>
    <property type="project" value="InterPro"/>
</dbReference>
<dbReference type="PROSITE" id="PS50879">
    <property type="entry name" value="RNASE_H_1"/>
    <property type="match status" value="1"/>
</dbReference>
<feature type="compositionally biased region" description="Basic and acidic residues" evidence="2">
    <location>
        <begin position="2747"/>
        <end position="2761"/>
    </location>
</feature>
<dbReference type="CDD" id="cd09276">
    <property type="entry name" value="Rnase_HI_RT_non_LTR"/>
    <property type="match status" value="1"/>
</dbReference>
<feature type="compositionally biased region" description="Basic and acidic residues" evidence="2">
    <location>
        <begin position="2990"/>
        <end position="2999"/>
    </location>
</feature>
<evidence type="ECO:0000313" key="5">
    <source>
        <dbReference type="EMBL" id="KAK3236172.1"/>
    </source>
</evidence>
<evidence type="ECO:0000259" key="4">
    <source>
        <dbReference type="PROSITE" id="PS50879"/>
    </source>
</evidence>
<dbReference type="Pfam" id="PF00078">
    <property type="entry name" value="RVT_1"/>
    <property type="match status" value="1"/>
</dbReference>
<dbReference type="CDD" id="cd01650">
    <property type="entry name" value="RT_nLTR_like"/>
    <property type="match status" value="1"/>
</dbReference>
<evidence type="ECO:0008006" key="7">
    <source>
        <dbReference type="Google" id="ProtNLM"/>
    </source>
</evidence>
<feature type="compositionally biased region" description="Polar residues" evidence="2">
    <location>
        <begin position="744"/>
        <end position="756"/>
    </location>
</feature>
<dbReference type="PROSITE" id="PS50878">
    <property type="entry name" value="RT_POL"/>
    <property type="match status" value="1"/>
</dbReference>